<evidence type="ECO:0000313" key="6">
    <source>
        <dbReference type="Proteomes" id="UP001189122"/>
    </source>
</evidence>
<dbReference type="EMBL" id="LR743597">
    <property type="protein sequence ID" value="CAA2627410.1"/>
    <property type="molecule type" value="Genomic_DNA"/>
</dbReference>
<reference evidence="5 6" key="1">
    <citation type="submission" date="2019-12" db="EMBL/GenBank/DDBJ databases">
        <authorList>
            <person name="Scholz U."/>
            <person name="Mascher M."/>
            <person name="Fiebig A."/>
        </authorList>
    </citation>
    <scope>NUCLEOTIDE SEQUENCE</scope>
</reference>
<dbReference type="Gene3D" id="3.30.70.330">
    <property type="match status" value="3"/>
</dbReference>
<evidence type="ECO:0000256" key="3">
    <source>
        <dbReference type="SAM" id="MobiDB-lite"/>
    </source>
</evidence>
<dbReference type="InterPro" id="IPR012677">
    <property type="entry name" value="Nucleotide-bd_a/b_plait_sf"/>
</dbReference>
<evidence type="ECO:0000256" key="1">
    <source>
        <dbReference type="ARBA" id="ARBA00022884"/>
    </source>
</evidence>
<evidence type="ECO:0000313" key="5">
    <source>
        <dbReference type="EMBL" id="CAA2627410.1"/>
    </source>
</evidence>
<name>A0A7I8J9C9_SPIIN</name>
<dbReference type="Pfam" id="PF00076">
    <property type="entry name" value="RRM_1"/>
    <property type="match status" value="3"/>
</dbReference>
<dbReference type="GO" id="GO:0003723">
    <property type="term" value="F:RNA binding"/>
    <property type="evidence" value="ECO:0007669"/>
    <property type="project" value="UniProtKB-UniRule"/>
</dbReference>
<dbReference type="SUPFAM" id="SSF54928">
    <property type="entry name" value="RNA-binding domain, RBD"/>
    <property type="match status" value="2"/>
</dbReference>
<evidence type="ECO:0000259" key="4">
    <source>
        <dbReference type="PROSITE" id="PS50102"/>
    </source>
</evidence>
<dbReference type="InterPro" id="IPR035979">
    <property type="entry name" value="RBD_domain_sf"/>
</dbReference>
<dbReference type="SMART" id="SM00360">
    <property type="entry name" value="RRM"/>
    <property type="match status" value="3"/>
</dbReference>
<dbReference type="Proteomes" id="UP001189122">
    <property type="component" value="Unassembled WGS sequence"/>
</dbReference>
<gene>
    <name evidence="5" type="ORF">SI7747_10013063</name>
</gene>
<accession>A0A7I8J9C9</accession>
<dbReference type="PANTHER" id="PTHR21245">
    <property type="entry name" value="HETEROGENEOUS NUCLEAR RIBONUCLEOPROTEIN"/>
    <property type="match status" value="1"/>
</dbReference>
<feature type="compositionally biased region" description="Acidic residues" evidence="3">
    <location>
        <begin position="26"/>
        <end position="54"/>
    </location>
</feature>
<feature type="domain" description="RRM" evidence="4">
    <location>
        <begin position="209"/>
        <end position="291"/>
    </location>
</feature>
<proteinExistence type="predicted"/>
<dbReference type="InterPro" id="IPR000504">
    <property type="entry name" value="RRM_dom"/>
</dbReference>
<dbReference type="CDD" id="cd00590">
    <property type="entry name" value="RRM_SF"/>
    <property type="match status" value="1"/>
</dbReference>
<protein>
    <recommendedName>
        <fullName evidence="4">RRM domain-containing protein</fullName>
    </recommendedName>
</protein>
<feature type="region of interest" description="Disordered" evidence="3">
    <location>
        <begin position="1"/>
        <end position="106"/>
    </location>
</feature>
<dbReference type="EMBL" id="CACRZD030000010">
    <property type="protein sequence ID" value="CAA6666670.1"/>
    <property type="molecule type" value="Genomic_DNA"/>
</dbReference>
<evidence type="ECO:0000256" key="2">
    <source>
        <dbReference type="PROSITE-ProRule" id="PRU00176"/>
    </source>
</evidence>
<dbReference type="PROSITE" id="PS50102">
    <property type="entry name" value="RRM"/>
    <property type="match status" value="3"/>
</dbReference>
<feature type="region of interest" description="Disordered" evidence="3">
    <location>
        <begin position="459"/>
        <end position="501"/>
    </location>
</feature>
<feature type="compositionally biased region" description="Basic and acidic residues" evidence="3">
    <location>
        <begin position="79"/>
        <end position="92"/>
    </location>
</feature>
<keyword evidence="6" id="KW-1185">Reference proteome</keyword>
<organism evidence="5">
    <name type="scientific">Spirodela intermedia</name>
    <name type="common">Intermediate duckweed</name>
    <dbReference type="NCBI Taxonomy" id="51605"/>
    <lineage>
        <taxon>Eukaryota</taxon>
        <taxon>Viridiplantae</taxon>
        <taxon>Streptophyta</taxon>
        <taxon>Embryophyta</taxon>
        <taxon>Tracheophyta</taxon>
        <taxon>Spermatophyta</taxon>
        <taxon>Magnoliopsida</taxon>
        <taxon>Liliopsida</taxon>
        <taxon>Araceae</taxon>
        <taxon>Lemnoideae</taxon>
        <taxon>Spirodela</taxon>
    </lineage>
</organism>
<feature type="domain" description="RRM" evidence="4">
    <location>
        <begin position="124"/>
        <end position="207"/>
    </location>
</feature>
<dbReference type="AlphaFoldDB" id="A0A7I8J9C9"/>
<keyword evidence="1 2" id="KW-0694">RNA-binding</keyword>
<feature type="domain" description="RRM" evidence="4">
    <location>
        <begin position="304"/>
        <end position="382"/>
    </location>
</feature>
<sequence length="501" mass="55443">MQASIWWSVADDKSQDLTMADHGLGEVEEQVDLDGDNDIEEMMDDEAEDPVEDDDFRKEGDEYAELPHGSEGEENGSEGEDHGFAADVRGSEGESQDNVSPSEVDNDDERLKYAELLALPPHGSEVFIGGIPRNATEEDLRGLCEPFGEIFEVRLMKDKDKKENKGYAFITFTSKDAAQKGLNVNWFCGNWFFFHQGKTLRCSQSQSKHRLFIGNIPKSMNEDDMKRILEENGPGVENIEFLKDPVNPSRNRGFVFVEYYNHGCADYSRQKMSVASFKLEGTKPTVSWADPKNSTDSSASSQVKAVYVKNLPESITSEKLKEIFERHGEITKVVLPPPKAGQTKKDFGFVHFAERSSALKAVKGTEKYEIDGHVLEATLAKPQSDRKVDHVMNSSKPALLPSYSPYPAYGYGGDPYGGYSAGYGAPGGFGQPMIYGRGPMPPGMRMVPMMLPDGRVGYVLQQPGVQSSQLPLPRRGDRSGGPSDSGSRGQDGGRGRRYRPY</sequence>